<dbReference type="SUPFAM" id="SSF64571">
    <property type="entry name" value="Cellulose docking domain, dockering"/>
    <property type="match status" value="2"/>
</dbReference>
<dbReference type="AlphaFoldDB" id="A0A1Y2D7H1"/>
<dbReference type="Gene3D" id="1.50.10.10">
    <property type="match status" value="1"/>
</dbReference>
<dbReference type="EMBL" id="MCOG01000079">
    <property type="protein sequence ID" value="ORY55228.1"/>
    <property type="molecule type" value="Genomic_DNA"/>
</dbReference>
<evidence type="ECO:0000256" key="3">
    <source>
        <dbReference type="ARBA" id="ARBA00022801"/>
    </source>
</evidence>
<dbReference type="Pfam" id="PF21307">
    <property type="entry name" value="Glyco_hydro_95_C"/>
    <property type="match status" value="1"/>
</dbReference>
<dbReference type="SUPFAM" id="SSF48208">
    <property type="entry name" value="Six-hairpin glycosidases"/>
    <property type="match status" value="1"/>
</dbReference>
<dbReference type="PIRSF" id="PIRSF007663">
    <property type="entry name" value="UCP007663"/>
    <property type="match status" value="1"/>
</dbReference>
<dbReference type="InterPro" id="IPR012341">
    <property type="entry name" value="6hp_glycosidase-like_sf"/>
</dbReference>
<dbReference type="FunFam" id="1.50.10.10:FF:000028">
    <property type="entry name" value="Alpha-L-fucosidase 2"/>
    <property type="match status" value="1"/>
</dbReference>
<sequence>MKYSTSILILLGLTSRYAYAYEECSHCKVILEEDGVKWGAENRDWCVIPKKCDDVVPECFSYPFYECCQGCEVFEETEEGKWGAENGEWCGIKNSCFDNNTNTTVPVVEPETKADTKLKLWYNSPATTWTEALPVGNSHLGGMVYGGVKQEEIQLNEDTFWAGGPHNNIPEKAFTALPQARKMIFEGKFGEAQDYIDQNFFTGQNGMGYLTLGSVYFDFSDISDYTNYYRDLDLNEAIATTKFTANESNIERTLFSSMADDVIVYRIASDSKPLNFNVSHKCPLETETTASGNRLTLKIRGKDQEGVDSKLFAHCVVEILSDGEVTANDSTLSVANSKETIVLITAATNFVNYHDVTGDATKKIEAALSKVKDVEFATLKSKHVEAYKKQFDRVKISLPTNDAAEKQTVDRILGFNSSDDQDLVALMFQYGRYLLITSSQPGGQAANLQGIWNDSIDAPWDSKYTININAQMNYWPAEVTNLSECHEPMFDLIRDLAVTGKEAASKIYGAEGWMAHHNTDLWRVTGPIDAAYWGMWPNGGGWLSTHIWQHYLYTGDKEFLKNNYYILKDSAKFYVTAMQKDPNTGYLVTVPSTSPEHGYSEDGSSMIAGCTMDNQIAFDVLNQAILAAKVLGVDEEFQATLNTTMSNIAPMQVGQYNQLQEWFIDADNPKDDHRHVSHLYGLYPSGQISPFKQPLLFEAAKNTLNQRGDMATGWSIGWKINLWARLLDGNHAFKIIQNMINLVREDDGGNGRVYPNLFDAHPPFQIDGNFGFCAGVAEMLLQSHDGAVHLLPALPDVWKDGSISGLIARGGFEVSMEWKDGKITKATITSKIGGSLRVRSNTELSGEGIKVAEGECKNALLISPDVKKPIISEKSSIEGPSLEKYYEYDIETKAGQTIELTAN</sequence>
<keyword evidence="7" id="KW-1185">Reference proteome</keyword>
<keyword evidence="1 4" id="KW-0732">Signal</keyword>
<dbReference type="PANTHER" id="PTHR31084">
    <property type="entry name" value="ALPHA-L-FUCOSIDASE 2"/>
    <property type="match status" value="1"/>
</dbReference>
<protein>
    <recommendedName>
        <fullName evidence="5">CBM10 domain-containing protein</fullName>
    </recommendedName>
</protein>
<dbReference type="Proteomes" id="UP000193920">
    <property type="component" value="Unassembled WGS sequence"/>
</dbReference>
<dbReference type="STRING" id="1754190.A0A1Y2D7H1"/>
<dbReference type="InterPro" id="IPR054363">
    <property type="entry name" value="GH95_cat"/>
</dbReference>
<proteinExistence type="predicted"/>
<name>A0A1Y2D7H1_9FUNG</name>
<gene>
    <name evidence="6" type="ORF">LY90DRAFT_669750</name>
</gene>
<keyword evidence="3" id="KW-0378">Hydrolase</keyword>
<dbReference type="InterPro" id="IPR008928">
    <property type="entry name" value="6-hairpin_glycosidase_sf"/>
</dbReference>
<dbReference type="GO" id="GO:0004560">
    <property type="term" value="F:alpha-L-fucosidase activity"/>
    <property type="evidence" value="ECO:0007669"/>
    <property type="project" value="InterPro"/>
</dbReference>
<comment type="caution">
    <text evidence="6">The sequence shown here is derived from an EMBL/GenBank/DDBJ whole genome shotgun (WGS) entry which is preliminary data.</text>
</comment>
<dbReference type="Gene3D" id="3.90.1220.10">
    <property type="entry name" value="Cellulose docking domain, dockering"/>
    <property type="match status" value="2"/>
</dbReference>
<dbReference type="InterPro" id="IPR009034">
    <property type="entry name" value="Dockerin_dom_fun_sf"/>
</dbReference>
<dbReference type="InterPro" id="IPR016518">
    <property type="entry name" value="Alpha-L-fucosidase"/>
</dbReference>
<dbReference type="OrthoDB" id="2848340at2759"/>
<dbReference type="InterPro" id="IPR027414">
    <property type="entry name" value="GH95_N_dom"/>
</dbReference>
<dbReference type="InterPro" id="IPR002883">
    <property type="entry name" value="CBM10/Dockerin_dom"/>
</dbReference>
<accession>A0A1Y2D7H1</accession>
<feature type="chain" id="PRO_5012598571" description="CBM10 domain-containing protein" evidence="4">
    <location>
        <begin position="21"/>
        <end position="903"/>
    </location>
</feature>
<dbReference type="PANTHER" id="PTHR31084:SF0">
    <property type="entry name" value="ALPHA-L-FUCOSIDASE 2"/>
    <property type="match status" value="1"/>
</dbReference>
<reference evidence="6 7" key="1">
    <citation type="submission" date="2016-08" db="EMBL/GenBank/DDBJ databases">
        <title>A Parts List for Fungal Cellulosomes Revealed by Comparative Genomics.</title>
        <authorList>
            <consortium name="DOE Joint Genome Institute"/>
            <person name="Haitjema C.H."/>
            <person name="Gilmore S.P."/>
            <person name="Henske J.K."/>
            <person name="Solomon K.V."/>
            <person name="De Groot R."/>
            <person name="Kuo A."/>
            <person name="Mondo S.J."/>
            <person name="Salamov A.A."/>
            <person name="Labutti K."/>
            <person name="Zhao Z."/>
            <person name="Chiniquy J."/>
            <person name="Barry K."/>
            <person name="Brewer H.M."/>
            <person name="Purvine S.O."/>
            <person name="Wright A.T."/>
            <person name="Boxma B."/>
            <person name="Van Alen T."/>
            <person name="Hackstein J.H."/>
            <person name="Baker S.E."/>
            <person name="Grigoriev I.V."/>
            <person name="O'Malley M.A."/>
        </authorList>
    </citation>
    <scope>NUCLEOTIDE SEQUENCE [LARGE SCALE GENOMIC DNA]</scope>
    <source>
        <strain evidence="6 7">G1</strain>
    </source>
</reference>
<feature type="domain" description="CBM10" evidence="5">
    <location>
        <begin position="58"/>
        <end position="93"/>
    </location>
</feature>
<evidence type="ECO:0000313" key="6">
    <source>
        <dbReference type="EMBL" id="ORY55228.1"/>
    </source>
</evidence>
<organism evidence="6 7">
    <name type="scientific">Neocallimastix californiae</name>
    <dbReference type="NCBI Taxonomy" id="1754190"/>
    <lineage>
        <taxon>Eukaryota</taxon>
        <taxon>Fungi</taxon>
        <taxon>Fungi incertae sedis</taxon>
        <taxon>Chytridiomycota</taxon>
        <taxon>Chytridiomycota incertae sedis</taxon>
        <taxon>Neocallimastigomycetes</taxon>
        <taxon>Neocallimastigales</taxon>
        <taxon>Neocallimastigaceae</taxon>
        <taxon>Neocallimastix</taxon>
    </lineage>
</organism>
<dbReference type="GO" id="GO:0005975">
    <property type="term" value="P:carbohydrate metabolic process"/>
    <property type="evidence" value="ECO:0007669"/>
    <property type="project" value="InterPro"/>
</dbReference>
<dbReference type="Pfam" id="PF14498">
    <property type="entry name" value="Glyco_hyd_65N_2"/>
    <property type="match status" value="1"/>
</dbReference>
<feature type="signal peptide" evidence="4">
    <location>
        <begin position="1"/>
        <end position="20"/>
    </location>
</feature>
<feature type="domain" description="CBM10" evidence="5">
    <location>
        <begin position="13"/>
        <end position="49"/>
    </location>
</feature>
<dbReference type="PROSITE" id="PS51763">
    <property type="entry name" value="CBM10"/>
    <property type="match status" value="2"/>
</dbReference>
<evidence type="ECO:0000256" key="2">
    <source>
        <dbReference type="ARBA" id="ARBA00022737"/>
    </source>
</evidence>
<evidence type="ECO:0000313" key="7">
    <source>
        <dbReference type="Proteomes" id="UP000193920"/>
    </source>
</evidence>
<evidence type="ECO:0000256" key="4">
    <source>
        <dbReference type="SAM" id="SignalP"/>
    </source>
</evidence>
<evidence type="ECO:0000256" key="1">
    <source>
        <dbReference type="ARBA" id="ARBA00022729"/>
    </source>
</evidence>
<dbReference type="Pfam" id="PF02013">
    <property type="entry name" value="CBM_10"/>
    <property type="match status" value="2"/>
</dbReference>
<dbReference type="Gene3D" id="2.70.98.50">
    <property type="entry name" value="putative glycoside hydrolase family protein from bacillus halodurans"/>
    <property type="match status" value="1"/>
</dbReference>
<keyword evidence="2" id="KW-0677">Repeat</keyword>
<dbReference type="Pfam" id="PF22124">
    <property type="entry name" value="Glyco_hydro_95_cat"/>
    <property type="match status" value="1"/>
</dbReference>
<dbReference type="InterPro" id="IPR049053">
    <property type="entry name" value="AFCA-like_C"/>
</dbReference>
<evidence type="ECO:0000259" key="5">
    <source>
        <dbReference type="PROSITE" id="PS51763"/>
    </source>
</evidence>